<keyword evidence="3" id="KW-1185">Reference proteome</keyword>
<dbReference type="OrthoDB" id="5835829at2759"/>
<dbReference type="AlphaFoldDB" id="A0A2T7Q0M1"/>
<feature type="chain" id="PRO_5015613494" description="Glucuronosyltransferase" evidence="1">
    <location>
        <begin position="33"/>
        <end position="211"/>
    </location>
</feature>
<keyword evidence="1" id="KW-0732">Signal</keyword>
<name>A0A2T7Q0M1_POMCA</name>
<reference evidence="2 3" key="1">
    <citation type="submission" date="2018-04" db="EMBL/GenBank/DDBJ databases">
        <title>The genome of golden apple snail Pomacea canaliculata provides insight into stress tolerance and invasive adaptation.</title>
        <authorList>
            <person name="Liu C."/>
            <person name="Liu B."/>
            <person name="Ren Y."/>
            <person name="Zhang Y."/>
            <person name="Wang H."/>
            <person name="Li S."/>
            <person name="Jiang F."/>
            <person name="Yin L."/>
            <person name="Zhang G."/>
            <person name="Qian W."/>
            <person name="Fan W."/>
        </authorList>
    </citation>
    <scope>NUCLEOTIDE SEQUENCE [LARGE SCALE GENOMIC DNA]</scope>
    <source>
        <strain evidence="2">SZHN2017</strain>
        <tissue evidence="2">Muscle</tissue>
    </source>
</reference>
<dbReference type="Gene3D" id="3.40.50.2000">
    <property type="entry name" value="Glycogen Phosphorylase B"/>
    <property type="match status" value="1"/>
</dbReference>
<sequence>MSSSWTSAVIACGPLLMLLTSLTSLTPGGAEGKRVVMMPNPLTSHTKYHTNVARALHARGHEVWVTMPDYLVRKGQLDVSNFTVIQYSISVNVEEKAMFSSRDSYFNGENEDLLMLIGLINAYCDDMLRNETLFRYLRDVVAPTWWWWTICRRSRCWLYCPTASMFLSPSWAPSTSRWTSAFPSHLPSCPCRSSKSAITTPSSSACSTLCW</sequence>
<dbReference type="EMBL" id="PZQS01000001">
    <property type="protein sequence ID" value="PVD39187.1"/>
    <property type="molecule type" value="Genomic_DNA"/>
</dbReference>
<comment type="caution">
    <text evidence="2">The sequence shown here is derived from an EMBL/GenBank/DDBJ whole genome shotgun (WGS) entry which is preliminary data.</text>
</comment>
<accession>A0A2T7Q0M1</accession>
<evidence type="ECO:0000313" key="2">
    <source>
        <dbReference type="EMBL" id="PVD39187.1"/>
    </source>
</evidence>
<evidence type="ECO:0000313" key="3">
    <source>
        <dbReference type="Proteomes" id="UP000245119"/>
    </source>
</evidence>
<organism evidence="2 3">
    <name type="scientific">Pomacea canaliculata</name>
    <name type="common">Golden apple snail</name>
    <dbReference type="NCBI Taxonomy" id="400727"/>
    <lineage>
        <taxon>Eukaryota</taxon>
        <taxon>Metazoa</taxon>
        <taxon>Spiralia</taxon>
        <taxon>Lophotrochozoa</taxon>
        <taxon>Mollusca</taxon>
        <taxon>Gastropoda</taxon>
        <taxon>Caenogastropoda</taxon>
        <taxon>Architaenioglossa</taxon>
        <taxon>Ampullarioidea</taxon>
        <taxon>Ampullariidae</taxon>
        <taxon>Pomacea</taxon>
    </lineage>
</organism>
<gene>
    <name evidence="2" type="ORF">C0Q70_01815</name>
</gene>
<dbReference type="Proteomes" id="UP000245119">
    <property type="component" value="Linkage Group LG1"/>
</dbReference>
<proteinExistence type="predicted"/>
<dbReference type="SUPFAM" id="SSF53756">
    <property type="entry name" value="UDP-Glycosyltransferase/glycogen phosphorylase"/>
    <property type="match status" value="1"/>
</dbReference>
<protein>
    <recommendedName>
        <fullName evidence="4">Glucuronosyltransferase</fullName>
    </recommendedName>
</protein>
<feature type="signal peptide" evidence="1">
    <location>
        <begin position="1"/>
        <end position="32"/>
    </location>
</feature>
<evidence type="ECO:0008006" key="4">
    <source>
        <dbReference type="Google" id="ProtNLM"/>
    </source>
</evidence>
<evidence type="ECO:0000256" key="1">
    <source>
        <dbReference type="SAM" id="SignalP"/>
    </source>
</evidence>